<protein>
    <submittedName>
        <fullName evidence="2">Photoreceptor ankyrin repeat protein</fullName>
    </submittedName>
</protein>
<dbReference type="EMBL" id="JASDAP010000006">
    <property type="protein sequence ID" value="KAK1902101.1"/>
    <property type="molecule type" value="Genomic_DNA"/>
</dbReference>
<evidence type="ECO:0000313" key="3">
    <source>
        <dbReference type="Proteomes" id="UP001228049"/>
    </source>
</evidence>
<dbReference type="Proteomes" id="UP001228049">
    <property type="component" value="Unassembled WGS sequence"/>
</dbReference>
<evidence type="ECO:0000256" key="1">
    <source>
        <dbReference type="SAM" id="MobiDB-lite"/>
    </source>
</evidence>
<name>A0AAD9CJQ0_DISEL</name>
<evidence type="ECO:0000313" key="2">
    <source>
        <dbReference type="EMBL" id="KAK1902101.1"/>
    </source>
</evidence>
<accession>A0AAD9CJQ0</accession>
<feature type="region of interest" description="Disordered" evidence="1">
    <location>
        <begin position="77"/>
        <end position="107"/>
    </location>
</feature>
<keyword evidence="3" id="KW-1185">Reference proteome</keyword>
<reference evidence="2" key="1">
    <citation type="submission" date="2023-04" db="EMBL/GenBank/DDBJ databases">
        <title>Chromosome-level genome of Chaenocephalus aceratus.</title>
        <authorList>
            <person name="Park H."/>
        </authorList>
    </citation>
    <scope>NUCLEOTIDE SEQUENCE</scope>
    <source>
        <strain evidence="2">DE</strain>
        <tissue evidence="2">Muscle</tissue>
    </source>
</reference>
<gene>
    <name evidence="2" type="ORF">KUDE01_005065</name>
</gene>
<comment type="caution">
    <text evidence="2">The sequence shown here is derived from an EMBL/GenBank/DDBJ whole genome shotgun (WGS) entry which is preliminary data.</text>
</comment>
<dbReference type="AlphaFoldDB" id="A0AAD9CJQ0"/>
<sequence length="107" mass="12387">MMCCAEGDRRGSVLATKVTTTFIPRSMARKNCVFPSGCIPKIDIVRPSNATPKKEKKKKKKEKGFLELPKWRYKEIKDEKKKEKKKAEKEKAEKDKNKEKDNKNGTK</sequence>
<organism evidence="2 3">
    <name type="scientific">Dissostichus eleginoides</name>
    <name type="common">Patagonian toothfish</name>
    <name type="synonym">Dissostichus amissus</name>
    <dbReference type="NCBI Taxonomy" id="100907"/>
    <lineage>
        <taxon>Eukaryota</taxon>
        <taxon>Metazoa</taxon>
        <taxon>Chordata</taxon>
        <taxon>Craniata</taxon>
        <taxon>Vertebrata</taxon>
        <taxon>Euteleostomi</taxon>
        <taxon>Actinopterygii</taxon>
        <taxon>Neopterygii</taxon>
        <taxon>Teleostei</taxon>
        <taxon>Neoteleostei</taxon>
        <taxon>Acanthomorphata</taxon>
        <taxon>Eupercaria</taxon>
        <taxon>Perciformes</taxon>
        <taxon>Notothenioidei</taxon>
        <taxon>Nototheniidae</taxon>
        <taxon>Dissostichus</taxon>
    </lineage>
</organism>
<proteinExistence type="predicted"/>